<dbReference type="Pfam" id="PF03266">
    <property type="entry name" value="NTPase_1"/>
    <property type="match status" value="1"/>
</dbReference>
<protein>
    <recommendedName>
        <fullName evidence="4">AAA+ ATPase domain-containing protein</fullName>
    </recommendedName>
</protein>
<dbReference type="SUPFAM" id="SSF52540">
    <property type="entry name" value="P-loop containing nucleoside triphosphate hydrolases"/>
    <property type="match status" value="1"/>
</dbReference>
<accession>A0A913XCF2</accession>
<dbReference type="KEGG" id="epa:110241010"/>
<evidence type="ECO:0000256" key="2">
    <source>
        <dbReference type="ARBA" id="ARBA00022801"/>
    </source>
</evidence>
<proteinExistence type="inferred from homology"/>
<dbReference type="Gene3D" id="3.40.50.300">
    <property type="entry name" value="P-loop containing nucleotide triphosphate hydrolases"/>
    <property type="match status" value="1"/>
</dbReference>
<evidence type="ECO:0000313" key="5">
    <source>
        <dbReference type="EnsemblMetazoa" id="XP_020902501.1"/>
    </source>
</evidence>
<evidence type="ECO:0000259" key="4">
    <source>
        <dbReference type="SMART" id="SM00382"/>
    </source>
</evidence>
<dbReference type="GeneID" id="110241010"/>
<dbReference type="Proteomes" id="UP000887567">
    <property type="component" value="Unplaced"/>
</dbReference>
<dbReference type="AlphaFoldDB" id="A0A913XCF2"/>
<dbReference type="InterPro" id="IPR003593">
    <property type="entry name" value="AAA+_ATPase"/>
</dbReference>
<feature type="domain" description="AAA+ ATPase" evidence="4">
    <location>
        <begin position="7"/>
        <end position="173"/>
    </location>
</feature>
<dbReference type="PANTHER" id="PTHR43146:SF1">
    <property type="entry name" value="CANCER-RELATED NUCLEOSIDE-TRIPHOSPHATASE"/>
    <property type="match status" value="1"/>
</dbReference>
<name>A0A913XCF2_EXADI</name>
<dbReference type="OrthoDB" id="446244at2759"/>
<dbReference type="CDD" id="cd19482">
    <property type="entry name" value="RecA-like_Thep1"/>
    <property type="match status" value="1"/>
</dbReference>
<keyword evidence="3" id="KW-0067">ATP-binding</keyword>
<keyword evidence="2" id="KW-0378">Hydrolase</keyword>
<evidence type="ECO:0000256" key="3">
    <source>
        <dbReference type="ARBA" id="ARBA00022840"/>
    </source>
</evidence>
<dbReference type="OMA" id="VTAVQNC"/>
<evidence type="ECO:0000256" key="1">
    <source>
        <dbReference type="ARBA" id="ARBA00022741"/>
    </source>
</evidence>
<keyword evidence="1" id="KW-0547">Nucleotide-binding</keyword>
<dbReference type="InterPro" id="IPR027417">
    <property type="entry name" value="P-loop_NTPase"/>
</dbReference>
<dbReference type="SMART" id="SM00382">
    <property type="entry name" value="AAA"/>
    <property type="match status" value="1"/>
</dbReference>
<dbReference type="GO" id="GO:0017111">
    <property type="term" value="F:ribonucleoside triphosphate phosphatase activity"/>
    <property type="evidence" value="ECO:0007669"/>
    <property type="project" value="InterPro"/>
</dbReference>
<dbReference type="EnsemblMetazoa" id="XM_021046842.2">
    <property type="protein sequence ID" value="XP_020902501.1"/>
    <property type="gene ID" value="LOC110241010"/>
</dbReference>
<keyword evidence="6" id="KW-1185">Reference proteome</keyword>
<evidence type="ECO:0000313" key="6">
    <source>
        <dbReference type="Proteomes" id="UP000887567"/>
    </source>
</evidence>
<dbReference type="HAMAP" id="MF_00796">
    <property type="entry name" value="NTPase_1"/>
    <property type="match status" value="1"/>
</dbReference>
<dbReference type="NCBIfam" id="NF010248">
    <property type="entry name" value="PRK13695.1"/>
    <property type="match status" value="1"/>
</dbReference>
<dbReference type="PANTHER" id="PTHR43146">
    <property type="entry name" value="CANCER-RELATED NUCLEOSIDE-TRIPHOSPHATASE"/>
    <property type="match status" value="1"/>
</dbReference>
<dbReference type="GO" id="GO:0005524">
    <property type="term" value="F:ATP binding"/>
    <property type="evidence" value="ECO:0007669"/>
    <property type="project" value="UniProtKB-KW"/>
</dbReference>
<dbReference type="InterPro" id="IPR004948">
    <property type="entry name" value="Nuc-triphosphatase_THEP1"/>
</dbReference>
<reference evidence="5" key="1">
    <citation type="submission" date="2022-11" db="UniProtKB">
        <authorList>
            <consortium name="EnsemblMetazoa"/>
        </authorList>
    </citation>
    <scope>IDENTIFICATION</scope>
</reference>
<organism evidence="5 6">
    <name type="scientific">Exaiptasia diaphana</name>
    <name type="common">Tropical sea anemone</name>
    <name type="synonym">Aiptasia pulchella</name>
    <dbReference type="NCBI Taxonomy" id="2652724"/>
    <lineage>
        <taxon>Eukaryota</taxon>
        <taxon>Metazoa</taxon>
        <taxon>Cnidaria</taxon>
        <taxon>Anthozoa</taxon>
        <taxon>Hexacorallia</taxon>
        <taxon>Actiniaria</taxon>
        <taxon>Aiptasiidae</taxon>
        <taxon>Exaiptasia</taxon>
    </lineage>
</organism>
<sequence>MAAAKGCCARILLTGAPGVGKTTICKKVNEALMKNSISTQGFYTEEVRNDQKAGRIGFDIVTLTGERSPLARLKEEGKKQNGPSVGKYLVDLKSFESLAMSSLQFHHDSVPSSVVIVDEIGKMELFSRLFSQAVSDLFESKTPCILATVPIAKQRAIPFVERLKERKDVVLIEVTRTNRSSIADEVLQLISSAICRKVT</sequence>
<dbReference type="RefSeq" id="XP_020902501.1">
    <property type="nucleotide sequence ID" value="XM_021046842.2"/>
</dbReference>